<sequence>MGLRPAHCYRGIDKPAYTRLAVTKHDKNFIGTSPHLKIRQFNMGNPAPEYTHIIDLVNSSNMHHQLRDNAIEATRQNINRYLGHKLGKEGYFMRIRVYPYHILRENKQAQGAGADRVSQGMSHPFGRPIGRAARVRPNQIIMSLLVNESNLKVAKHALLRAAPKFGFDIALNVHNDTASLGTRPSKQIEEKVEVKAVAAAEGAAATAEAGKEGAPAAAAGKDAKAPAGKDAKGAAAAKPAAGKADAKKK</sequence>
<feature type="compositionally biased region" description="Basic and acidic residues" evidence="4">
    <location>
        <begin position="221"/>
        <end position="232"/>
    </location>
</feature>
<dbReference type="GO" id="GO:0005840">
    <property type="term" value="C:ribosome"/>
    <property type="evidence" value="ECO:0007669"/>
    <property type="project" value="UniProtKB-KW"/>
</dbReference>
<dbReference type="CDD" id="cd01433">
    <property type="entry name" value="Ribosomal_L16_L10e"/>
    <property type="match status" value="1"/>
</dbReference>
<dbReference type="InterPro" id="IPR047873">
    <property type="entry name" value="Ribosomal_uL16"/>
</dbReference>
<feature type="compositionally biased region" description="Low complexity" evidence="4">
    <location>
        <begin position="233"/>
        <end position="243"/>
    </location>
</feature>
<dbReference type="EMBL" id="CP064981">
    <property type="protein sequence ID" value="QQR92567.1"/>
    <property type="molecule type" value="Genomic_DNA"/>
</dbReference>
<keyword evidence="2 5" id="KW-0689">Ribosomal protein</keyword>
<dbReference type="NCBIfam" id="NF003239">
    <property type="entry name" value="PRK04199.1-4"/>
    <property type="match status" value="1"/>
</dbReference>
<accession>A0A7T9DJQ2</accession>
<feature type="compositionally biased region" description="Low complexity" evidence="4">
    <location>
        <begin position="203"/>
        <end position="220"/>
    </location>
</feature>
<evidence type="ECO:0000256" key="1">
    <source>
        <dbReference type="ARBA" id="ARBA00008931"/>
    </source>
</evidence>
<organism evidence="5">
    <name type="scientific">Candidatus Iainarchaeum sp</name>
    <dbReference type="NCBI Taxonomy" id="3101447"/>
    <lineage>
        <taxon>Archaea</taxon>
        <taxon>Candidatus Iainarchaeota</taxon>
        <taxon>Candidatus Iainarchaeia</taxon>
        <taxon>Candidatus Iainarchaeales</taxon>
        <taxon>Candidatus Iainarchaeaceae</taxon>
        <taxon>Candidatus Iainarchaeum</taxon>
    </lineage>
</organism>
<comment type="similarity">
    <text evidence="1">Belongs to the universal ribosomal protein uL16 family.</text>
</comment>
<dbReference type="Proteomes" id="UP000596004">
    <property type="component" value="Chromosome"/>
</dbReference>
<dbReference type="GO" id="GO:0003735">
    <property type="term" value="F:structural constituent of ribosome"/>
    <property type="evidence" value="ECO:0007669"/>
    <property type="project" value="InterPro"/>
</dbReference>
<evidence type="ECO:0000313" key="5">
    <source>
        <dbReference type="EMBL" id="QQR92567.1"/>
    </source>
</evidence>
<protein>
    <submittedName>
        <fullName evidence="5">50S ribosomal protein L16</fullName>
    </submittedName>
</protein>
<reference evidence="5" key="1">
    <citation type="submission" date="2020-11" db="EMBL/GenBank/DDBJ databases">
        <title>Connecting structure to function with the recovery of over 1000 high-quality activated sludge metagenome-assembled genomes encoding full-length rRNA genes using long-read sequencing.</title>
        <authorList>
            <person name="Singleton C.M."/>
            <person name="Petriglieri F."/>
            <person name="Kristensen J.M."/>
            <person name="Kirkegaard R.H."/>
            <person name="Michaelsen T.Y."/>
            <person name="Andersen M.H."/>
            <person name="Karst S.M."/>
            <person name="Dueholm M.S."/>
            <person name="Nielsen P.H."/>
            <person name="Albertsen M."/>
        </authorList>
    </citation>
    <scope>NUCLEOTIDE SEQUENCE</scope>
    <source>
        <strain evidence="5">Fred_18-Q3-R57-64_BAT3C.431</strain>
    </source>
</reference>
<dbReference type="AlphaFoldDB" id="A0A7T9DJQ2"/>
<proteinExistence type="inferred from homology"/>
<keyword evidence="3" id="KW-0687">Ribonucleoprotein</keyword>
<dbReference type="InterPro" id="IPR001197">
    <property type="entry name" value="Ribosomal_uL16_euk_arch"/>
</dbReference>
<gene>
    <name evidence="5" type="ORF">IPJ89_05480</name>
</gene>
<dbReference type="Gene3D" id="3.90.1170.10">
    <property type="entry name" value="Ribosomal protein L10e/L16"/>
    <property type="match status" value="1"/>
</dbReference>
<dbReference type="InterPro" id="IPR036920">
    <property type="entry name" value="Ribosomal_uL16_sf"/>
</dbReference>
<dbReference type="SUPFAM" id="SSF54686">
    <property type="entry name" value="Ribosomal protein L16p/L10e"/>
    <property type="match status" value="1"/>
</dbReference>
<evidence type="ECO:0000256" key="4">
    <source>
        <dbReference type="SAM" id="MobiDB-lite"/>
    </source>
</evidence>
<dbReference type="GO" id="GO:0006412">
    <property type="term" value="P:translation"/>
    <property type="evidence" value="ECO:0007669"/>
    <property type="project" value="InterPro"/>
</dbReference>
<name>A0A7T9DJQ2_9ARCH</name>
<dbReference type="PANTHER" id="PTHR11726">
    <property type="entry name" value="60S RIBOSOMAL PROTEIN L10"/>
    <property type="match status" value="1"/>
</dbReference>
<dbReference type="InterPro" id="IPR016180">
    <property type="entry name" value="Ribosomal_uL16_dom"/>
</dbReference>
<evidence type="ECO:0000256" key="2">
    <source>
        <dbReference type="ARBA" id="ARBA00022980"/>
    </source>
</evidence>
<dbReference type="GO" id="GO:1990904">
    <property type="term" value="C:ribonucleoprotein complex"/>
    <property type="evidence" value="ECO:0007669"/>
    <property type="project" value="UniProtKB-KW"/>
</dbReference>
<feature type="region of interest" description="Disordered" evidence="4">
    <location>
        <begin position="203"/>
        <end position="249"/>
    </location>
</feature>
<dbReference type="Pfam" id="PF00252">
    <property type="entry name" value="Ribosomal_L16"/>
    <property type="match status" value="1"/>
</dbReference>
<evidence type="ECO:0000256" key="3">
    <source>
        <dbReference type="ARBA" id="ARBA00023274"/>
    </source>
</evidence>